<feature type="region of interest" description="Disordered" evidence="1">
    <location>
        <begin position="844"/>
        <end position="865"/>
    </location>
</feature>
<accession>A0ABR8E0Q1</accession>
<organism evidence="2 3">
    <name type="scientific">Nostoc flagelliforme FACHB-838</name>
    <dbReference type="NCBI Taxonomy" id="2692904"/>
    <lineage>
        <taxon>Bacteria</taxon>
        <taxon>Bacillati</taxon>
        <taxon>Cyanobacteriota</taxon>
        <taxon>Cyanophyceae</taxon>
        <taxon>Nostocales</taxon>
        <taxon>Nostocaceae</taxon>
        <taxon>Nostoc</taxon>
    </lineage>
</organism>
<proteinExistence type="predicted"/>
<name>A0ABR8E0Q1_9NOSO</name>
<protein>
    <submittedName>
        <fullName evidence="2">S-layer family protein</fullName>
    </submittedName>
</protein>
<keyword evidence="3" id="KW-1185">Reference proteome</keyword>
<dbReference type="EMBL" id="JACJSI010000185">
    <property type="protein sequence ID" value="MBD2534686.1"/>
    <property type="molecule type" value="Genomic_DNA"/>
</dbReference>
<evidence type="ECO:0000313" key="3">
    <source>
        <dbReference type="Proteomes" id="UP000623440"/>
    </source>
</evidence>
<dbReference type="Gene3D" id="2.160.20.10">
    <property type="entry name" value="Single-stranded right-handed beta-helix, Pectin lyase-like"/>
    <property type="match status" value="2"/>
</dbReference>
<evidence type="ECO:0000313" key="2">
    <source>
        <dbReference type="EMBL" id="MBD2534686.1"/>
    </source>
</evidence>
<gene>
    <name evidence="2" type="ORF">H6G97_36525</name>
</gene>
<comment type="caution">
    <text evidence="2">The sequence shown here is derived from an EMBL/GenBank/DDBJ whole genome shotgun (WGS) entry which is preliminary data.</text>
</comment>
<reference evidence="2 3" key="1">
    <citation type="journal article" date="2020" name="ISME J.">
        <title>Comparative genomics reveals insights into cyanobacterial evolution and habitat adaptation.</title>
        <authorList>
            <person name="Chen M.Y."/>
            <person name="Teng W.K."/>
            <person name="Zhao L."/>
            <person name="Hu C.X."/>
            <person name="Zhou Y.K."/>
            <person name="Han B.P."/>
            <person name="Song L.R."/>
            <person name="Shu W.S."/>
        </authorList>
    </citation>
    <scope>NUCLEOTIDE SEQUENCE [LARGE SCALE GENOMIC DNA]</scope>
    <source>
        <strain evidence="2 3">FACHB-838</strain>
    </source>
</reference>
<dbReference type="Proteomes" id="UP000623440">
    <property type="component" value="Unassembled WGS sequence"/>
</dbReference>
<evidence type="ECO:0000256" key="1">
    <source>
        <dbReference type="SAM" id="MobiDB-lite"/>
    </source>
</evidence>
<dbReference type="InterPro" id="IPR012334">
    <property type="entry name" value="Pectin_lyas_fold"/>
</dbReference>
<dbReference type="RefSeq" id="WP_190945432.1">
    <property type="nucleotide sequence ID" value="NZ_JACJSI010000185.1"/>
</dbReference>
<sequence>MTSISLAIWTLGRFLLMAMRVSQGGAIRLTAANDINITGDLDSGSFSFDGDADQGGAINLTAANGSITTGNLSSWSFSSADFGDVGSGGAINLTAANGSITTGDLDSGSSSSDFGNAGQGGAIRLTAGSGSITTGNLSSWSFSSFRDAGQGGGINLTAANDINITGDLDSKTYSSGFGDAAQGGAINLTAANGSITTGNLDSKPFSLLGNAGEGGAINLTAANGSINTGSLYSGPFSWLSAGEGGAINLTAANGSINTGSLYSYSYSESGNAGQGGAINLSAANDIFIDGSLYSFSYSPRGTAGQGGAISLRTRGGDISGRRNQSTVLGSFSISEQGTAGNGGKVTLEAKNNVSNLEILTLSSDSQSGAVQVTGLGDLLLTNTDILTSKQVTVPKGFDEFITLNVGEEGQSGDVTVTSLGNLTFNNSSIQSDTKGSDPAGNVTVSSPGLVTFNNSFIRSSTSSTGAAGSIGIEADQGITLVGSNSELSALFAGTTNQGEAGNITLTTPELTLQNGAKIATTTASSSPAGVITLQSHPNRENLNINLAPETFISASTSNQGIGGNIEIKAPNAITIQGQGTITTETTGDGAAGELRIDTQKLTIADGATISASTDSKNPEGTGGSIIINATESFNLTNASLRAESTGAAPGGNITINTLNLTATNGTIATSSNESSGGGITITADKIHLFGNSDITTNVNQGAGEGGKIDLKASSILAFDDSDILAFARDGQGGDITLDTPAFLGENYRPAPRNTDPRTLDGNNRVDVNATGAFDGVITIPDVSFIQNSLSELPENQINTESLLANSCIVRRNQPTKGSFTITGTGGLPQRPGDVQMSSFPTVDVETLPSDSTLSNTNSNRPWRKGDPIVEPLGVYRLSNGKLVLSRECS</sequence>
<feature type="compositionally biased region" description="Polar residues" evidence="1">
    <location>
        <begin position="848"/>
        <end position="860"/>
    </location>
</feature>